<name>A0A5C3KGC8_COPMA</name>
<dbReference type="AlphaFoldDB" id="A0A5C3KGC8"/>
<dbReference type="OrthoDB" id="2800503at2759"/>
<sequence length="119" mass="13806">NNKLRIRTAQRQKGGTSVLIEMSTNEGADWLTKDNNTLKLAEKLRTKIIERNYTMIVKFVPLMFDEEKEITEILEDNDIPKEELISLRWIKPKEKQAPTQQVGHMLLTLTNPITANRCI</sequence>
<gene>
    <name evidence="1" type="ORF">FA15DRAFT_568460</name>
</gene>
<organism evidence="1 2">
    <name type="scientific">Coprinopsis marcescibilis</name>
    <name type="common">Agaric fungus</name>
    <name type="synonym">Psathyrella marcescibilis</name>
    <dbReference type="NCBI Taxonomy" id="230819"/>
    <lineage>
        <taxon>Eukaryota</taxon>
        <taxon>Fungi</taxon>
        <taxon>Dikarya</taxon>
        <taxon>Basidiomycota</taxon>
        <taxon>Agaricomycotina</taxon>
        <taxon>Agaricomycetes</taxon>
        <taxon>Agaricomycetidae</taxon>
        <taxon>Agaricales</taxon>
        <taxon>Agaricineae</taxon>
        <taxon>Psathyrellaceae</taxon>
        <taxon>Coprinopsis</taxon>
    </lineage>
</organism>
<dbReference type="STRING" id="230819.A0A5C3KGC8"/>
<evidence type="ECO:0000313" key="1">
    <source>
        <dbReference type="EMBL" id="TFK18723.1"/>
    </source>
</evidence>
<accession>A0A5C3KGC8</accession>
<reference evidence="1 2" key="1">
    <citation type="journal article" date="2019" name="Nat. Ecol. Evol.">
        <title>Megaphylogeny resolves global patterns of mushroom evolution.</title>
        <authorList>
            <person name="Varga T."/>
            <person name="Krizsan K."/>
            <person name="Foldi C."/>
            <person name="Dima B."/>
            <person name="Sanchez-Garcia M."/>
            <person name="Sanchez-Ramirez S."/>
            <person name="Szollosi G.J."/>
            <person name="Szarkandi J.G."/>
            <person name="Papp V."/>
            <person name="Albert L."/>
            <person name="Andreopoulos W."/>
            <person name="Angelini C."/>
            <person name="Antonin V."/>
            <person name="Barry K.W."/>
            <person name="Bougher N.L."/>
            <person name="Buchanan P."/>
            <person name="Buyck B."/>
            <person name="Bense V."/>
            <person name="Catcheside P."/>
            <person name="Chovatia M."/>
            <person name="Cooper J."/>
            <person name="Damon W."/>
            <person name="Desjardin D."/>
            <person name="Finy P."/>
            <person name="Geml J."/>
            <person name="Haridas S."/>
            <person name="Hughes K."/>
            <person name="Justo A."/>
            <person name="Karasinski D."/>
            <person name="Kautmanova I."/>
            <person name="Kiss B."/>
            <person name="Kocsube S."/>
            <person name="Kotiranta H."/>
            <person name="LaButti K.M."/>
            <person name="Lechner B.E."/>
            <person name="Liimatainen K."/>
            <person name="Lipzen A."/>
            <person name="Lukacs Z."/>
            <person name="Mihaltcheva S."/>
            <person name="Morgado L.N."/>
            <person name="Niskanen T."/>
            <person name="Noordeloos M.E."/>
            <person name="Ohm R.A."/>
            <person name="Ortiz-Santana B."/>
            <person name="Ovrebo C."/>
            <person name="Racz N."/>
            <person name="Riley R."/>
            <person name="Savchenko A."/>
            <person name="Shiryaev A."/>
            <person name="Soop K."/>
            <person name="Spirin V."/>
            <person name="Szebenyi C."/>
            <person name="Tomsovsky M."/>
            <person name="Tulloss R.E."/>
            <person name="Uehling J."/>
            <person name="Grigoriev I.V."/>
            <person name="Vagvolgyi C."/>
            <person name="Papp T."/>
            <person name="Martin F.M."/>
            <person name="Miettinen O."/>
            <person name="Hibbett D.S."/>
            <person name="Nagy L.G."/>
        </authorList>
    </citation>
    <scope>NUCLEOTIDE SEQUENCE [LARGE SCALE GENOMIC DNA]</scope>
    <source>
        <strain evidence="1 2">CBS 121175</strain>
    </source>
</reference>
<dbReference type="EMBL" id="ML210382">
    <property type="protein sequence ID" value="TFK18723.1"/>
    <property type="molecule type" value="Genomic_DNA"/>
</dbReference>
<dbReference type="Proteomes" id="UP000307440">
    <property type="component" value="Unassembled WGS sequence"/>
</dbReference>
<keyword evidence="2" id="KW-1185">Reference proteome</keyword>
<feature type="non-terminal residue" evidence="1">
    <location>
        <position position="1"/>
    </location>
</feature>
<proteinExistence type="predicted"/>
<feature type="non-terminal residue" evidence="1">
    <location>
        <position position="119"/>
    </location>
</feature>
<protein>
    <submittedName>
        <fullName evidence="1">Uncharacterized protein</fullName>
    </submittedName>
</protein>
<evidence type="ECO:0000313" key="2">
    <source>
        <dbReference type="Proteomes" id="UP000307440"/>
    </source>
</evidence>